<sequence>MKSRNILDSRALKRVFGIQQAASIRFSDTKPSNSVRYSDTACTALGRVLKYGRSTFIDRSLGQLCPGANYFLGIHRLPKGEIMNVYVAQEKVFESFKACKSFLGALPEYPSLGKTRYITITPLFLETGCPDVVVLCVNPAQTSRLLGLSVFKKMMLPEIFPAGPSCLSLYAPLSTGRIHVNFIDYYDRYHQGKQGKTYLWEEHELMVAMPYQLFRSVMDSVPASPHGQNKPRLRPKMVDPFVCQVRK</sequence>
<dbReference type="Pfam" id="PF02596">
    <property type="entry name" value="DUF169"/>
    <property type="match status" value="1"/>
</dbReference>
<dbReference type="EMBL" id="LCRX01000016">
    <property type="protein sequence ID" value="KKW41547.1"/>
    <property type="molecule type" value="Genomic_DNA"/>
</dbReference>
<gene>
    <name evidence="1" type="ORF">UY92_C0016G0002</name>
</gene>
<dbReference type="Proteomes" id="UP000033870">
    <property type="component" value="Unassembled WGS sequence"/>
</dbReference>
<comment type="caution">
    <text evidence="1">The sequence shown here is derived from an EMBL/GenBank/DDBJ whole genome shotgun (WGS) entry which is preliminary data.</text>
</comment>
<evidence type="ECO:0000313" key="2">
    <source>
        <dbReference type="Proteomes" id="UP000033870"/>
    </source>
</evidence>
<protein>
    <submittedName>
        <fullName evidence="1">Uncharacterized protein</fullName>
    </submittedName>
</protein>
<reference evidence="1 2" key="1">
    <citation type="journal article" date="2015" name="Nature">
        <title>rRNA introns, odd ribosomes, and small enigmatic genomes across a large radiation of phyla.</title>
        <authorList>
            <person name="Brown C.T."/>
            <person name="Hug L.A."/>
            <person name="Thomas B.C."/>
            <person name="Sharon I."/>
            <person name="Castelle C.J."/>
            <person name="Singh A."/>
            <person name="Wilkins M.J."/>
            <person name="Williams K.H."/>
            <person name="Banfield J.F."/>
        </authorList>
    </citation>
    <scope>NUCLEOTIDE SEQUENCE [LARGE SCALE GENOMIC DNA]</scope>
</reference>
<dbReference type="AlphaFoldDB" id="A0A0G2AJX8"/>
<evidence type="ECO:0000313" key="1">
    <source>
        <dbReference type="EMBL" id="KKW41547.1"/>
    </source>
</evidence>
<dbReference type="STRING" id="1619044.UY92_C0016G0002"/>
<dbReference type="InterPro" id="IPR003748">
    <property type="entry name" value="DUF169"/>
</dbReference>
<accession>A0A0G2AJX8</accession>
<organism evidence="1 2">
    <name type="scientific">Candidatus Magasanikbacteria bacterium GW2011_GWA2_56_11</name>
    <dbReference type="NCBI Taxonomy" id="1619044"/>
    <lineage>
        <taxon>Bacteria</taxon>
        <taxon>Candidatus Magasanikiibacteriota</taxon>
    </lineage>
</organism>
<name>A0A0G2AJX8_9BACT</name>
<proteinExistence type="predicted"/>